<evidence type="ECO:0000256" key="2">
    <source>
        <dbReference type="ARBA" id="ARBA00023015"/>
    </source>
</evidence>
<dbReference type="InterPro" id="IPR011598">
    <property type="entry name" value="bHLH_dom"/>
</dbReference>
<organism evidence="8 9">
    <name type="scientific">Aspergillus lucknowensis</name>
    <dbReference type="NCBI Taxonomy" id="176173"/>
    <lineage>
        <taxon>Eukaryota</taxon>
        <taxon>Fungi</taxon>
        <taxon>Dikarya</taxon>
        <taxon>Ascomycota</taxon>
        <taxon>Pezizomycotina</taxon>
        <taxon>Eurotiomycetes</taxon>
        <taxon>Eurotiomycetidae</taxon>
        <taxon>Eurotiales</taxon>
        <taxon>Aspergillaceae</taxon>
        <taxon>Aspergillus</taxon>
        <taxon>Aspergillus subgen. Nidulantes</taxon>
    </lineage>
</organism>
<evidence type="ECO:0000256" key="4">
    <source>
        <dbReference type="ARBA" id="ARBA00023163"/>
    </source>
</evidence>
<feature type="domain" description="BHLH" evidence="7">
    <location>
        <begin position="217"/>
        <end position="269"/>
    </location>
</feature>
<dbReference type="SUPFAM" id="SSF47459">
    <property type="entry name" value="HLH, helix-loop-helix DNA-binding domain"/>
    <property type="match status" value="1"/>
</dbReference>
<sequence length="297" mass="33485">MTSLFESDFRMPSYFFMQQDPDQNQKPLASSPYFFFQSGGVNPGSFWTSIQLRTALTNAQASFTPYFPQNVFMNSLHQVQNEYDSFVNGVVSNVLIHVESESPTTPLQSEPPALPDQYPMVAESCDDLMWGSDLSFGPNGFRPLPNSPPSHPNAEDLVYLYTKSIRPLSHRPPEVEPAPVPQSPERSPSSPEERHEPAPELTELNRGGVQKITGKKRRRLLHIIAERNRRLNQNKMYEELYRLVPGLEISTRSTKRDVLTRTADWLEDLVEGNKKLEAQLRQLQATGAGSLRGIGLG</sequence>
<proteinExistence type="predicted"/>
<dbReference type="CDD" id="cd11404">
    <property type="entry name" value="bHLHzip_Mlx_like"/>
    <property type="match status" value="1"/>
</dbReference>
<evidence type="ECO:0000256" key="5">
    <source>
        <dbReference type="ARBA" id="ARBA00023242"/>
    </source>
</evidence>
<evidence type="ECO:0000256" key="1">
    <source>
        <dbReference type="ARBA" id="ARBA00004123"/>
    </source>
</evidence>
<dbReference type="Proteomes" id="UP001610432">
    <property type="component" value="Unassembled WGS sequence"/>
</dbReference>
<dbReference type="EMBL" id="JBFXLQ010000005">
    <property type="protein sequence ID" value="KAL2870586.1"/>
    <property type="molecule type" value="Genomic_DNA"/>
</dbReference>
<comment type="caution">
    <text evidence="8">The sequence shown here is derived from an EMBL/GenBank/DDBJ whole genome shotgun (WGS) entry which is preliminary data.</text>
</comment>
<keyword evidence="2" id="KW-0805">Transcription regulation</keyword>
<dbReference type="PANTHER" id="PTHR15741">
    <property type="entry name" value="BASIC HELIX-LOOP-HELIX ZIP TRANSCRIPTION FACTOR"/>
    <property type="match status" value="1"/>
</dbReference>
<feature type="region of interest" description="Disordered" evidence="6">
    <location>
        <begin position="168"/>
        <end position="208"/>
    </location>
</feature>
<gene>
    <name evidence="8" type="ORF">BJX67DRAFT_242637</name>
</gene>
<evidence type="ECO:0000256" key="6">
    <source>
        <dbReference type="SAM" id="MobiDB-lite"/>
    </source>
</evidence>
<dbReference type="GeneID" id="98141194"/>
<dbReference type="SMART" id="SM00353">
    <property type="entry name" value="HLH"/>
    <property type="match status" value="1"/>
</dbReference>
<dbReference type="RefSeq" id="XP_070889565.1">
    <property type="nucleotide sequence ID" value="XM_071026122.1"/>
</dbReference>
<accession>A0ABR4M1A2</accession>
<dbReference type="PANTHER" id="PTHR15741:SF27">
    <property type="entry name" value="TRANSCRIPTION FACTOR AP-4"/>
    <property type="match status" value="1"/>
</dbReference>
<dbReference type="InterPro" id="IPR036638">
    <property type="entry name" value="HLH_DNA-bd_sf"/>
</dbReference>
<keyword evidence="4" id="KW-0804">Transcription</keyword>
<dbReference type="InterPro" id="IPR052207">
    <property type="entry name" value="Max-like/E-box_TFs"/>
</dbReference>
<comment type="subcellular location">
    <subcellularLocation>
        <location evidence="1">Nucleus</location>
    </subcellularLocation>
</comment>
<dbReference type="Gene3D" id="4.10.280.10">
    <property type="entry name" value="Helix-loop-helix DNA-binding domain"/>
    <property type="match status" value="1"/>
</dbReference>
<evidence type="ECO:0000313" key="9">
    <source>
        <dbReference type="Proteomes" id="UP001610432"/>
    </source>
</evidence>
<dbReference type="Pfam" id="PF00010">
    <property type="entry name" value="HLH"/>
    <property type="match status" value="1"/>
</dbReference>
<evidence type="ECO:0000256" key="3">
    <source>
        <dbReference type="ARBA" id="ARBA00023125"/>
    </source>
</evidence>
<reference evidence="8 9" key="1">
    <citation type="submission" date="2024-07" db="EMBL/GenBank/DDBJ databases">
        <title>Section-level genome sequencing and comparative genomics of Aspergillus sections Usti and Cavernicolus.</title>
        <authorList>
            <consortium name="Lawrence Berkeley National Laboratory"/>
            <person name="Nybo J.L."/>
            <person name="Vesth T.C."/>
            <person name="Theobald S."/>
            <person name="Frisvad J.C."/>
            <person name="Larsen T.O."/>
            <person name="Kjaerboelling I."/>
            <person name="Rothschild-Mancinelli K."/>
            <person name="Lyhne E.K."/>
            <person name="Kogle M.E."/>
            <person name="Barry K."/>
            <person name="Clum A."/>
            <person name="Na H."/>
            <person name="Ledsgaard L."/>
            <person name="Lin J."/>
            <person name="Lipzen A."/>
            <person name="Kuo A."/>
            <person name="Riley R."/>
            <person name="Mondo S."/>
            <person name="Labutti K."/>
            <person name="Haridas S."/>
            <person name="Pangalinan J."/>
            <person name="Salamov A.A."/>
            <person name="Simmons B.A."/>
            <person name="Magnuson J.K."/>
            <person name="Chen J."/>
            <person name="Drula E."/>
            <person name="Henrissat B."/>
            <person name="Wiebenga A."/>
            <person name="Lubbers R.J."/>
            <person name="Gomes A.C."/>
            <person name="Macurrencykelacurrency M.R."/>
            <person name="Stajich J."/>
            <person name="Grigoriev I.V."/>
            <person name="Mortensen U.H."/>
            <person name="De Vries R.P."/>
            <person name="Baker S.E."/>
            <person name="Andersen M.R."/>
        </authorList>
    </citation>
    <scope>NUCLEOTIDE SEQUENCE [LARGE SCALE GENOMIC DNA]</scope>
    <source>
        <strain evidence="8 9">CBS 449.75</strain>
    </source>
</reference>
<protein>
    <recommendedName>
        <fullName evidence="7">BHLH domain-containing protein</fullName>
    </recommendedName>
</protein>
<name>A0ABR4M1A2_9EURO</name>
<keyword evidence="9" id="KW-1185">Reference proteome</keyword>
<keyword evidence="3" id="KW-0238">DNA-binding</keyword>
<keyword evidence="5" id="KW-0539">Nucleus</keyword>
<evidence type="ECO:0000313" key="8">
    <source>
        <dbReference type="EMBL" id="KAL2870586.1"/>
    </source>
</evidence>
<dbReference type="PROSITE" id="PS50888">
    <property type="entry name" value="BHLH"/>
    <property type="match status" value="1"/>
</dbReference>
<evidence type="ECO:0000259" key="7">
    <source>
        <dbReference type="PROSITE" id="PS50888"/>
    </source>
</evidence>